<reference evidence="4 5" key="1">
    <citation type="submission" date="2023-01" db="EMBL/GenBank/DDBJ databases">
        <title>Novel species of the genus Vogesella isolated from rivers.</title>
        <authorList>
            <person name="Lu H."/>
        </authorList>
    </citation>
    <scope>NUCLEOTIDE SEQUENCE [LARGE SCALE GENOMIC DNA]</scope>
    <source>
        <strain evidence="4 5">DC21W</strain>
    </source>
</reference>
<name>A0ABT5J1J5_9NEIS</name>
<dbReference type="Gene3D" id="3.40.190.10">
    <property type="entry name" value="Periplasmic binding protein-like II"/>
    <property type="match status" value="2"/>
</dbReference>
<keyword evidence="5" id="KW-1185">Reference proteome</keyword>
<protein>
    <submittedName>
        <fullName evidence="4">Transporter substrate-binding domain-containing protein</fullName>
    </submittedName>
</protein>
<dbReference type="PANTHER" id="PTHR35936">
    <property type="entry name" value="MEMBRANE-BOUND LYTIC MUREIN TRANSGLYCOSYLASE F"/>
    <property type="match status" value="1"/>
</dbReference>
<dbReference type="EMBL" id="JAQQLF010000024">
    <property type="protein sequence ID" value="MDC7718704.1"/>
    <property type="molecule type" value="Genomic_DNA"/>
</dbReference>
<evidence type="ECO:0000313" key="5">
    <source>
        <dbReference type="Proteomes" id="UP001219956"/>
    </source>
</evidence>
<feature type="chain" id="PRO_5047216380" evidence="2">
    <location>
        <begin position="21"/>
        <end position="246"/>
    </location>
</feature>
<organism evidence="4 5">
    <name type="scientific">Vogesella aquatica</name>
    <dbReference type="NCBI Taxonomy" id="2984206"/>
    <lineage>
        <taxon>Bacteria</taxon>
        <taxon>Pseudomonadati</taxon>
        <taxon>Pseudomonadota</taxon>
        <taxon>Betaproteobacteria</taxon>
        <taxon>Neisseriales</taxon>
        <taxon>Chromobacteriaceae</taxon>
        <taxon>Vogesella</taxon>
    </lineage>
</organism>
<gene>
    <name evidence="4" type="ORF">PQU95_15995</name>
</gene>
<dbReference type="InterPro" id="IPR001638">
    <property type="entry name" value="Solute-binding_3/MltF_N"/>
</dbReference>
<comment type="caution">
    <text evidence="4">The sequence shown here is derived from an EMBL/GenBank/DDBJ whole genome shotgun (WGS) entry which is preliminary data.</text>
</comment>
<proteinExistence type="predicted"/>
<dbReference type="PANTHER" id="PTHR35936:SF19">
    <property type="entry name" value="AMINO-ACID-BINDING PROTEIN YXEM-RELATED"/>
    <property type="match status" value="1"/>
</dbReference>
<dbReference type="Proteomes" id="UP001219956">
    <property type="component" value="Unassembled WGS sequence"/>
</dbReference>
<dbReference type="Pfam" id="PF00497">
    <property type="entry name" value="SBP_bac_3"/>
    <property type="match status" value="1"/>
</dbReference>
<evidence type="ECO:0000313" key="4">
    <source>
        <dbReference type="EMBL" id="MDC7718704.1"/>
    </source>
</evidence>
<evidence type="ECO:0000256" key="2">
    <source>
        <dbReference type="SAM" id="SignalP"/>
    </source>
</evidence>
<dbReference type="RefSeq" id="WP_272752939.1">
    <property type="nucleotide sequence ID" value="NZ_JAQQLF010000024.1"/>
</dbReference>
<evidence type="ECO:0000259" key="3">
    <source>
        <dbReference type="Pfam" id="PF00497"/>
    </source>
</evidence>
<accession>A0ABT5J1J5</accession>
<sequence length="246" mass="27230">MPNALRLILSLLCLLPPAWAAEVRLAVGLTKLPYVEEGGRSGLEAALAIATLTLAGYQVKVVQLPQARGLAMLKEGQVDAMITLTPAASDALFYSQPLLYYRNRAIALHSNGIVLTQLSDLSRYSVASFQNARLLFGADFANAVARSPNYSEHADQDTLNRLLLNRRVDVIISDEFIFRANPTQTDLSGQRYATVSYALLGSSPRHVGFANASLRQQFDQALVRLKTSGEYERITQQYRQRYQLPN</sequence>
<dbReference type="SUPFAM" id="SSF53850">
    <property type="entry name" value="Periplasmic binding protein-like II"/>
    <property type="match status" value="1"/>
</dbReference>
<evidence type="ECO:0000256" key="1">
    <source>
        <dbReference type="ARBA" id="ARBA00022729"/>
    </source>
</evidence>
<feature type="signal peptide" evidence="2">
    <location>
        <begin position="1"/>
        <end position="20"/>
    </location>
</feature>
<keyword evidence="1 2" id="KW-0732">Signal</keyword>
<feature type="domain" description="Solute-binding protein family 3/N-terminal" evidence="3">
    <location>
        <begin position="34"/>
        <end position="238"/>
    </location>
</feature>